<evidence type="ECO:0008006" key="3">
    <source>
        <dbReference type="Google" id="ProtNLM"/>
    </source>
</evidence>
<sequence length="211" mass="24449">MLKVGIIAEGTTDQAVLINILKGALNVQREDIVLIRPELKFDKTDFANLRQLGGWESVKRDCEDGEAIRIFFESELVDEQRILIIQVDTAELQHTHDKTNTITYCQTLRDEVINTIKTWLSFSCERFYYAVCIEEMDAWILPLYQARDSVKSAKPKEKLCAVLKGKYREDDKCYKEISNDFRKLKNLQACYPHNESLHLFIESLQALPANE</sequence>
<dbReference type="Proteomes" id="UP000005744">
    <property type="component" value="Unassembled WGS sequence"/>
</dbReference>
<reference evidence="1 2" key="1">
    <citation type="submission" date="2011-11" db="EMBL/GenBank/DDBJ databases">
        <title>Improved High-Quality Draft sequence of Beggiatoa alba B18lD.</title>
        <authorList>
            <consortium name="US DOE Joint Genome Institute"/>
            <person name="Lucas S."/>
            <person name="Han J."/>
            <person name="Lapidus A."/>
            <person name="Cheng J.-F."/>
            <person name="Goodwin L."/>
            <person name="Pitluck S."/>
            <person name="Peters L."/>
            <person name="Mikhailova N."/>
            <person name="Held B."/>
            <person name="Detter J.C."/>
            <person name="Han C."/>
            <person name="Tapia R."/>
            <person name="Land M."/>
            <person name="Hauser L."/>
            <person name="Kyrpides N."/>
            <person name="Ivanova N."/>
            <person name="Pagani I."/>
            <person name="Samuel K."/>
            <person name="Teske A."/>
            <person name="Mueller J."/>
            <person name="Woyke T."/>
        </authorList>
    </citation>
    <scope>NUCLEOTIDE SEQUENCE [LARGE SCALE GENOMIC DNA]</scope>
    <source>
        <strain evidence="1 2">B18LD</strain>
    </source>
</reference>
<evidence type="ECO:0000313" key="2">
    <source>
        <dbReference type="Proteomes" id="UP000005744"/>
    </source>
</evidence>
<dbReference type="AlphaFoldDB" id="I3CJ38"/>
<organism evidence="1 2">
    <name type="scientific">Beggiatoa alba B18LD</name>
    <dbReference type="NCBI Taxonomy" id="395493"/>
    <lineage>
        <taxon>Bacteria</taxon>
        <taxon>Pseudomonadati</taxon>
        <taxon>Pseudomonadota</taxon>
        <taxon>Gammaproteobacteria</taxon>
        <taxon>Thiotrichales</taxon>
        <taxon>Thiotrichaceae</taxon>
        <taxon>Beggiatoa</taxon>
    </lineage>
</organism>
<dbReference type="OrthoDB" id="800002at2"/>
<dbReference type="STRING" id="395493.BegalDRAFT_2796"/>
<dbReference type="EMBL" id="JH600070">
    <property type="protein sequence ID" value="EIJ43631.1"/>
    <property type="molecule type" value="Genomic_DNA"/>
</dbReference>
<dbReference type="RefSeq" id="WP_002690965.1">
    <property type="nucleotide sequence ID" value="NZ_JH600070.1"/>
</dbReference>
<keyword evidence="2" id="KW-1185">Reference proteome</keyword>
<name>I3CJ38_9GAMM</name>
<dbReference type="HOGENOM" id="CLU_106691_0_0_6"/>
<proteinExistence type="predicted"/>
<gene>
    <name evidence="1" type="ORF">BegalDRAFT_2796</name>
</gene>
<evidence type="ECO:0000313" key="1">
    <source>
        <dbReference type="EMBL" id="EIJ43631.1"/>
    </source>
</evidence>
<protein>
    <recommendedName>
        <fullName evidence="3">DUF4276 family protein</fullName>
    </recommendedName>
</protein>
<accession>I3CJ38</accession>